<dbReference type="EMBL" id="LXPE01000593">
    <property type="protein sequence ID" value="OBA20828.1"/>
    <property type="molecule type" value="Genomic_DNA"/>
</dbReference>
<reference evidence="3" key="1">
    <citation type="journal article" date="2016" name="Proc. Natl. Acad. Sci. U.S.A.">
        <title>Comparative genomics of biotechnologically important yeasts.</title>
        <authorList>
            <person name="Riley R."/>
            <person name="Haridas S."/>
            <person name="Wolfe K.H."/>
            <person name="Lopes M.R."/>
            <person name="Hittinger C.T."/>
            <person name="Goeker M."/>
            <person name="Salamov A.A."/>
            <person name="Wisecaver J.H."/>
            <person name="Long T.M."/>
            <person name="Calvey C.H."/>
            <person name="Aerts A.L."/>
            <person name="Barry K.W."/>
            <person name="Choi C."/>
            <person name="Clum A."/>
            <person name="Coughlan A.Y."/>
            <person name="Deshpande S."/>
            <person name="Douglass A.P."/>
            <person name="Hanson S.J."/>
            <person name="Klenk H.-P."/>
            <person name="LaButti K.M."/>
            <person name="Lapidus A."/>
            <person name="Lindquist E.A."/>
            <person name="Lipzen A.M."/>
            <person name="Meier-Kolthoff J.P."/>
            <person name="Ohm R.A."/>
            <person name="Otillar R.P."/>
            <person name="Pangilinan J.L."/>
            <person name="Peng Y."/>
            <person name="Rokas A."/>
            <person name="Rosa C.A."/>
            <person name="Scheuner C."/>
            <person name="Sibirny A.A."/>
            <person name="Slot J.C."/>
            <person name="Stielow J.B."/>
            <person name="Sun H."/>
            <person name="Kurtzman C.P."/>
            <person name="Blackwell M."/>
            <person name="Grigoriev I.V."/>
            <person name="Jeffries T.W."/>
        </authorList>
    </citation>
    <scope>NUCLEOTIDE SEQUENCE [LARGE SCALE GENOMIC DNA]</scope>
    <source>
        <strain evidence="3">NRRL Y-1626</strain>
    </source>
</reference>
<evidence type="ECO:0000256" key="1">
    <source>
        <dbReference type="SAM" id="MobiDB-lite"/>
    </source>
</evidence>
<keyword evidence="3" id="KW-1185">Reference proteome</keyword>
<protein>
    <submittedName>
        <fullName evidence="2">Uncharacterized protein</fullName>
    </submittedName>
</protein>
<dbReference type="Proteomes" id="UP000092321">
    <property type="component" value="Unassembled WGS sequence"/>
</dbReference>
<comment type="caution">
    <text evidence="2">The sequence shown here is derived from an EMBL/GenBank/DDBJ whole genome shotgun (WGS) entry which is preliminary data.</text>
</comment>
<accession>A0A1B7SWI1</accession>
<proteinExistence type="predicted"/>
<evidence type="ECO:0000313" key="3">
    <source>
        <dbReference type="Proteomes" id="UP000092321"/>
    </source>
</evidence>
<sequence>MSVTLNSDEYYLLNNLFKRISIDDINKPNKSTQLLNNDKTEIINDILENINEYTKVYGNINSTTSSILDIIYGTEHNKEEEQDDDSLILNRISYNSNVNTNMKSSKSIDDYEKKYSPSINKLYIEKFQDTEKLDNTKRLHIYIYNIYNKIPDSTYSETTVELLKQIVNESKLNDLNNNIKFLNLLKSDSILFDKLKNVLITKYFNKNRKQKSNEDDEIIDKEDYSEEEEEEEYEDDDNNNNDRFKRLICKTDEYKQYIIKIIEDSSKNSSNEDDIAYLISFYKELKLMVSASEYNEYREKFLNKYRKQELPKDEFKKDSNDIINSLYENYNIEKYNNYLNSII</sequence>
<evidence type="ECO:0000313" key="2">
    <source>
        <dbReference type="EMBL" id="OBA20828.1"/>
    </source>
</evidence>
<gene>
    <name evidence="2" type="ORF">HANVADRAFT_4644</name>
</gene>
<organism evidence="2 3">
    <name type="scientific">Hanseniaspora valbyensis NRRL Y-1626</name>
    <dbReference type="NCBI Taxonomy" id="766949"/>
    <lineage>
        <taxon>Eukaryota</taxon>
        <taxon>Fungi</taxon>
        <taxon>Dikarya</taxon>
        <taxon>Ascomycota</taxon>
        <taxon>Saccharomycotina</taxon>
        <taxon>Saccharomycetes</taxon>
        <taxon>Saccharomycodales</taxon>
        <taxon>Saccharomycodaceae</taxon>
        <taxon>Hanseniaspora</taxon>
    </lineage>
</organism>
<feature type="region of interest" description="Disordered" evidence="1">
    <location>
        <begin position="214"/>
        <end position="239"/>
    </location>
</feature>
<name>A0A1B7SWI1_9ASCO</name>
<dbReference type="AlphaFoldDB" id="A0A1B7SWI1"/>